<dbReference type="InterPro" id="IPR000182">
    <property type="entry name" value="GNAT_dom"/>
</dbReference>
<dbReference type="Gene3D" id="3.40.630.30">
    <property type="match status" value="1"/>
</dbReference>
<dbReference type="Pfam" id="PF13302">
    <property type="entry name" value="Acetyltransf_3"/>
    <property type="match status" value="1"/>
</dbReference>
<sequence length="211" mass="23480">MTMRWPFDDLMLSASGITLRPVRDVDLAGFVAIFPTDFDLDPAYPPLPGVPPATDRERRLVQSIWRHRGCWSVDDWAVDFGVWRDDEPLGIQTLEGTDFPQKRTVDSASWIAKTFRGNGFGIQARELMLAFAFEQLGAEQAITSALVTNEASLGVSRHLGYRDTAVEPHDTGGEVVALQHLAMDRPDWVAQRRTTSTVSGFDPCRPFFGLG</sequence>
<keyword evidence="2" id="KW-0808">Transferase</keyword>
<dbReference type="Proteomes" id="UP001596298">
    <property type="component" value="Unassembled WGS sequence"/>
</dbReference>
<dbReference type="SUPFAM" id="SSF55729">
    <property type="entry name" value="Acyl-CoA N-acyltransferases (Nat)"/>
    <property type="match status" value="1"/>
</dbReference>
<evidence type="ECO:0000313" key="3">
    <source>
        <dbReference type="Proteomes" id="UP001596298"/>
    </source>
</evidence>
<feature type="domain" description="N-acetyltransferase" evidence="1">
    <location>
        <begin position="17"/>
        <end position="188"/>
    </location>
</feature>
<dbReference type="PROSITE" id="PS51186">
    <property type="entry name" value="GNAT"/>
    <property type="match status" value="1"/>
</dbReference>
<dbReference type="EMBL" id="JBHSWH010000001">
    <property type="protein sequence ID" value="MFC6705272.1"/>
    <property type="molecule type" value="Genomic_DNA"/>
</dbReference>
<gene>
    <name evidence="2" type="ORF">ACFQDH_08330</name>
</gene>
<organism evidence="2 3">
    <name type="scientific">Flexivirga alba</name>
    <dbReference type="NCBI Taxonomy" id="702742"/>
    <lineage>
        <taxon>Bacteria</taxon>
        <taxon>Bacillati</taxon>
        <taxon>Actinomycetota</taxon>
        <taxon>Actinomycetes</taxon>
        <taxon>Micrococcales</taxon>
        <taxon>Dermacoccaceae</taxon>
        <taxon>Flexivirga</taxon>
    </lineage>
</organism>
<dbReference type="GO" id="GO:0016746">
    <property type="term" value="F:acyltransferase activity"/>
    <property type="evidence" value="ECO:0007669"/>
    <property type="project" value="UniProtKB-KW"/>
</dbReference>
<protein>
    <submittedName>
        <fullName evidence="2">GNAT family N-acetyltransferase</fullName>
        <ecNumber evidence="2">2.3.-.-</ecNumber>
    </submittedName>
</protein>
<accession>A0ABW2AES0</accession>
<evidence type="ECO:0000313" key="2">
    <source>
        <dbReference type="EMBL" id="MFC6705272.1"/>
    </source>
</evidence>
<reference evidence="3" key="1">
    <citation type="journal article" date="2019" name="Int. J. Syst. Evol. Microbiol.">
        <title>The Global Catalogue of Microorganisms (GCM) 10K type strain sequencing project: providing services to taxonomists for standard genome sequencing and annotation.</title>
        <authorList>
            <consortium name="The Broad Institute Genomics Platform"/>
            <consortium name="The Broad Institute Genome Sequencing Center for Infectious Disease"/>
            <person name="Wu L."/>
            <person name="Ma J."/>
        </authorList>
    </citation>
    <scope>NUCLEOTIDE SEQUENCE [LARGE SCALE GENOMIC DNA]</scope>
    <source>
        <strain evidence="3">CCUG 58127</strain>
    </source>
</reference>
<keyword evidence="2" id="KW-0012">Acyltransferase</keyword>
<dbReference type="PANTHER" id="PTHR43441">
    <property type="entry name" value="RIBOSOMAL-PROTEIN-SERINE ACETYLTRANSFERASE"/>
    <property type="match status" value="1"/>
</dbReference>
<dbReference type="InterPro" id="IPR051908">
    <property type="entry name" value="Ribosomal_N-acetyltransferase"/>
</dbReference>
<comment type="caution">
    <text evidence="2">The sequence shown here is derived from an EMBL/GenBank/DDBJ whole genome shotgun (WGS) entry which is preliminary data.</text>
</comment>
<dbReference type="EC" id="2.3.-.-" evidence="2"/>
<dbReference type="PANTHER" id="PTHR43441:SF11">
    <property type="entry name" value="RIBOSOMAL-PROTEIN-SERINE ACETYLTRANSFERASE"/>
    <property type="match status" value="1"/>
</dbReference>
<dbReference type="InterPro" id="IPR016181">
    <property type="entry name" value="Acyl_CoA_acyltransferase"/>
</dbReference>
<dbReference type="RefSeq" id="WP_382400256.1">
    <property type="nucleotide sequence ID" value="NZ_JBHSWH010000001.1"/>
</dbReference>
<name>A0ABW2AES0_9MICO</name>
<evidence type="ECO:0000259" key="1">
    <source>
        <dbReference type="PROSITE" id="PS51186"/>
    </source>
</evidence>
<proteinExistence type="predicted"/>
<keyword evidence="3" id="KW-1185">Reference proteome</keyword>